<name>A0A2W5TMG4_9BACT</name>
<dbReference type="PANTHER" id="PTHR31793:SF27">
    <property type="entry name" value="NOVEL THIOESTERASE SUPERFAMILY DOMAIN AND SAPOSIN A-TYPE DOMAIN CONTAINING PROTEIN (0610012H03RIK)"/>
    <property type="match status" value="1"/>
</dbReference>
<dbReference type="SUPFAM" id="SSF54637">
    <property type="entry name" value="Thioesterase/thiol ester dehydrase-isomerase"/>
    <property type="match status" value="1"/>
</dbReference>
<dbReference type="PIRSF" id="PIRSF003230">
    <property type="entry name" value="YbgC"/>
    <property type="match status" value="1"/>
</dbReference>
<evidence type="ECO:0000256" key="2">
    <source>
        <dbReference type="ARBA" id="ARBA00022801"/>
    </source>
</evidence>
<dbReference type="CDD" id="cd00586">
    <property type="entry name" value="4HBT"/>
    <property type="match status" value="1"/>
</dbReference>
<evidence type="ECO:0000313" key="4">
    <source>
        <dbReference type="Proteomes" id="UP000249061"/>
    </source>
</evidence>
<gene>
    <name evidence="3" type="ORF">DI536_06360</name>
</gene>
<dbReference type="InterPro" id="IPR050563">
    <property type="entry name" value="4-hydroxybenzoyl-CoA_TE"/>
</dbReference>
<dbReference type="Pfam" id="PF13279">
    <property type="entry name" value="4HBT_2"/>
    <property type="match status" value="1"/>
</dbReference>
<comment type="similarity">
    <text evidence="1">Belongs to the 4-hydroxybenzoyl-CoA thioesterase family.</text>
</comment>
<dbReference type="AlphaFoldDB" id="A0A2W5TMG4"/>
<reference evidence="3 4" key="1">
    <citation type="submission" date="2017-08" db="EMBL/GenBank/DDBJ databases">
        <title>Infants hospitalized years apart are colonized by the same room-sourced microbial strains.</title>
        <authorList>
            <person name="Brooks B."/>
            <person name="Olm M.R."/>
            <person name="Firek B.A."/>
            <person name="Baker R."/>
            <person name="Thomas B.C."/>
            <person name="Morowitz M.J."/>
            <person name="Banfield J.F."/>
        </authorList>
    </citation>
    <scope>NUCLEOTIDE SEQUENCE [LARGE SCALE GENOMIC DNA]</scope>
    <source>
        <strain evidence="3">S2_003_000_R2_14</strain>
    </source>
</reference>
<dbReference type="GO" id="GO:0047617">
    <property type="term" value="F:fatty acyl-CoA hydrolase activity"/>
    <property type="evidence" value="ECO:0007669"/>
    <property type="project" value="TreeGrafter"/>
</dbReference>
<protein>
    <submittedName>
        <fullName evidence="3">Thioesterase</fullName>
    </submittedName>
</protein>
<dbReference type="Proteomes" id="UP000249061">
    <property type="component" value="Unassembled WGS sequence"/>
</dbReference>
<evidence type="ECO:0000313" key="3">
    <source>
        <dbReference type="EMBL" id="PZR16770.1"/>
    </source>
</evidence>
<comment type="caution">
    <text evidence="3">The sequence shown here is derived from an EMBL/GenBank/DDBJ whole genome shotgun (WGS) entry which is preliminary data.</text>
</comment>
<accession>A0A2W5TMG4</accession>
<dbReference type="InterPro" id="IPR006684">
    <property type="entry name" value="YbgC/YbaW"/>
</dbReference>
<keyword evidence="2" id="KW-0378">Hydrolase</keyword>
<dbReference type="EMBL" id="QFQP01000003">
    <property type="protein sequence ID" value="PZR16770.1"/>
    <property type="molecule type" value="Genomic_DNA"/>
</dbReference>
<sequence>MSTHVDARIRVIYGDTDQMGVVYYANYFRYFEFSRSEFFRARGGNYTQMEKEGFGLPVVAAHCDYKRSAKYEDLLVVRVHLAELRRASLRFEYEVRRDGDELVLATGHTIHACVGPSGKPTGLPESVVKLLSSP</sequence>
<dbReference type="NCBIfam" id="TIGR00051">
    <property type="entry name" value="YbgC/FadM family acyl-CoA thioesterase"/>
    <property type="match status" value="1"/>
</dbReference>
<evidence type="ECO:0000256" key="1">
    <source>
        <dbReference type="ARBA" id="ARBA00005953"/>
    </source>
</evidence>
<dbReference type="InterPro" id="IPR029069">
    <property type="entry name" value="HotDog_dom_sf"/>
</dbReference>
<proteinExistence type="inferred from homology"/>
<organism evidence="3 4">
    <name type="scientific">Archangium gephyra</name>
    <dbReference type="NCBI Taxonomy" id="48"/>
    <lineage>
        <taxon>Bacteria</taxon>
        <taxon>Pseudomonadati</taxon>
        <taxon>Myxococcota</taxon>
        <taxon>Myxococcia</taxon>
        <taxon>Myxococcales</taxon>
        <taxon>Cystobacterineae</taxon>
        <taxon>Archangiaceae</taxon>
        <taxon>Archangium</taxon>
    </lineage>
</organism>
<dbReference type="PANTHER" id="PTHR31793">
    <property type="entry name" value="4-HYDROXYBENZOYL-COA THIOESTERASE FAMILY MEMBER"/>
    <property type="match status" value="1"/>
</dbReference>
<dbReference type="Gene3D" id="3.10.129.10">
    <property type="entry name" value="Hotdog Thioesterase"/>
    <property type="match status" value="1"/>
</dbReference>